<feature type="region of interest" description="Disordered" evidence="1">
    <location>
        <begin position="23"/>
        <end position="77"/>
    </location>
</feature>
<keyword evidence="3" id="KW-1185">Reference proteome</keyword>
<protein>
    <submittedName>
        <fullName evidence="2">Uncharacterized protein</fullName>
    </submittedName>
</protein>
<gene>
    <name evidence="2" type="ORF">NPIL_23921</name>
</gene>
<reference evidence="2" key="1">
    <citation type="submission" date="2020-08" db="EMBL/GenBank/DDBJ databases">
        <title>Multicomponent nature underlies the extraordinary mechanical properties of spider dragline silk.</title>
        <authorList>
            <person name="Kono N."/>
            <person name="Nakamura H."/>
            <person name="Mori M."/>
            <person name="Yoshida Y."/>
            <person name="Ohtoshi R."/>
            <person name="Malay A.D."/>
            <person name="Moran D.A.P."/>
            <person name="Tomita M."/>
            <person name="Numata K."/>
            <person name="Arakawa K."/>
        </authorList>
    </citation>
    <scope>NUCLEOTIDE SEQUENCE</scope>
</reference>
<dbReference type="Proteomes" id="UP000887013">
    <property type="component" value="Unassembled WGS sequence"/>
</dbReference>
<evidence type="ECO:0000256" key="1">
    <source>
        <dbReference type="SAM" id="MobiDB-lite"/>
    </source>
</evidence>
<sequence length="77" mass="8702">MKSHTLTGAKEDPLLPYIIRGLPRKQNGSAAASTKRDSHRYLLSDIQPTRPRIPHQLRKRKNSLKQTVTNKLSPGEC</sequence>
<dbReference type="AlphaFoldDB" id="A0A8X6QCJ9"/>
<organism evidence="2 3">
    <name type="scientific">Nephila pilipes</name>
    <name type="common">Giant wood spider</name>
    <name type="synonym">Nephila maculata</name>
    <dbReference type="NCBI Taxonomy" id="299642"/>
    <lineage>
        <taxon>Eukaryota</taxon>
        <taxon>Metazoa</taxon>
        <taxon>Ecdysozoa</taxon>
        <taxon>Arthropoda</taxon>
        <taxon>Chelicerata</taxon>
        <taxon>Arachnida</taxon>
        <taxon>Araneae</taxon>
        <taxon>Araneomorphae</taxon>
        <taxon>Entelegynae</taxon>
        <taxon>Araneoidea</taxon>
        <taxon>Nephilidae</taxon>
        <taxon>Nephila</taxon>
    </lineage>
</organism>
<proteinExistence type="predicted"/>
<feature type="compositionally biased region" description="Basic residues" evidence="1">
    <location>
        <begin position="52"/>
        <end position="63"/>
    </location>
</feature>
<evidence type="ECO:0000313" key="3">
    <source>
        <dbReference type="Proteomes" id="UP000887013"/>
    </source>
</evidence>
<name>A0A8X6QCJ9_NEPPI</name>
<accession>A0A8X6QCJ9</accession>
<comment type="caution">
    <text evidence="2">The sequence shown here is derived from an EMBL/GenBank/DDBJ whole genome shotgun (WGS) entry which is preliminary data.</text>
</comment>
<dbReference type="EMBL" id="BMAW01126664">
    <property type="protein sequence ID" value="GFU17814.1"/>
    <property type="molecule type" value="Genomic_DNA"/>
</dbReference>
<evidence type="ECO:0000313" key="2">
    <source>
        <dbReference type="EMBL" id="GFU17814.1"/>
    </source>
</evidence>
<feature type="compositionally biased region" description="Polar residues" evidence="1">
    <location>
        <begin position="64"/>
        <end position="77"/>
    </location>
</feature>